<feature type="transmembrane region" description="Helical" evidence="1">
    <location>
        <begin position="436"/>
        <end position="458"/>
    </location>
</feature>
<keyword evidence="1" id="KW-0812">Transmembrane</keyword>
<dbReference type="EMBL" id="BRXY01000119">
    <property type="protein sequence ID" value="GMH67647.1"/>
    <property type="molecule type" value="Genomic_DNA"/>
</dbReference>
<feature type="transmembrane region" description="Helical" evidence="1">
    <location>
        <begin position="334"/>
        <end position="354"/>
    </location>
</feature>
<dbReference type="GO" id="GO:0006882">
    <property type="term" value="P:intracellular zinc ion homeostasis"/>
    <property type="evidence" value="ECO:0007669"/>
    <property type="project" value="TreeGrafter"/>
</dbReference>
<dbReference type="OrthoDB" id="46759at2759"/>
<keyword evidence="1" id="KW-0472">Membrane</keyword>
<feature type="transmembrane region" description="Helical" evidence="1">
    <location>
        <begin position="211"/>
        <end position="232"/>
    </location>
</feature>
<comment type="caution">
    <text evidence="3">The sequence shown here is derived from an EMBL/GenBank/DDBJ whole genome shotgun (WGS) entry which is preliminary data.</text>
</comment>
<sequence length="534" mass="56929">MPFLPIRLAILAIVATVVTAEVNGNFGLLNPLTDAEMDDGLVYGVQKAHSMYNFVGSTVDVVFHPVKPDSASAALSQTDAFAMGPAYYNNTADLTCYSPASYGLLIPADALSCFSLPIDRLLYKNTFRLKFSGTSDGPVDLYSWAFIEEELGMDHSGHDHSRRLSDHASIELSETFLVASANTGEPLEPTARAYNGALVVEEEIENKDNAWMAYVACVMVNIVTLIGVFFTLPVMKKLMGADAVMNKAYIAPTDTEISADDVEAGASAGGSGGHGHGSGELEGLFAPWVLAYSSAFSAGAILSTTFMLVVPEAIGLIWKDKGGIEEIELEGITWMWGTCLLAGFLFPYVLGALVHPHLPQGNSDSDKKLRTLSGVLIGDFFHNFTDGTFIAAAFLSCSESFGWAVAVSSIIHELAQEIADFFLLTTVCGFKPWKALALNFLAGTSVIFGAMIVTMGGLDSSSTGYVLMFGGGTYISIGASECMPIVFEHAKTPRMQAMCTMLFTVGATAIGLILLDHKHCEVGGDAGDHEGHNH</sequence>
<name>A0A9W7A8F3_9STRA</name>
<keyword evidence="4" id="KW-1185">Reference proteome</keyword>
<evidence type="ECO:0000313" key="3">
    <source>
        <dbReference type="EMBL" id="GMH67647.1"/>
    </source>
</evidence>
<feature type="transmembrane region" description="Helical" evidence="1">
    <location>
        <begin position="464"/>
        <end position="486"/>
    </location>
</feature>
<feature type="signal peptide" evidence="2">
    <location>
        <begin position="1"/>
        <end position="20"/>
    </location>
</feature>
<evidence type="ECO:0000256" key="1">
    <source>
        <dbReference type="SAM" id="Phobius"/>
    </source>
</evidence>
<evidence type="ECO:0000256" key="2">
    <source>
        <dbReference type="SAM" id="SignalP"/>
    </source>
</evidence>
<feature type="transmembrane region" description="Helical" evidence="1">
    <location>
        <begin position="289"/>
        <end position="314"/>
    </location>
</feature>
<dbReference type="GO" id="GO:0005385">
    <property type="term" value="F:zinc ion transmembrane transporter activity"/>
    <property type="evidence" value="ECO:0007669"/>
    <property type="project" value="TreeGrafter"/>
</dbReference>
<keyword evidence="1" id="KW-1133">Transmembrane helix</keyword>
<gene>
    <name evidence="3" type="ORF">TrST_g4969</name>
</gene>
<feature type="chain" id="PRO_5040807066" evidence="2">
    <location>
        <begin position="21"/>
        <end position="534"/>
    </location>
</feature>
<organism evidence="3 4">
    <name type="scientific">Triparma strigata</name>
    <dbReference type="NCBI Taxonomy" id="1606541"/>
    <lineage>
        <taxon>Eukaryota</taxon>
        <taxon>Sar</taxon>
        <taxon>Stramenopiles</taxon>
        <taxon>Ochrophyta</taxon>
        <taxon>Bolidophyceae</taxon>
        <taxon>Parmales</taxon>
        <taxon>Triparmaceae</taxon>
        <taxon>Triparma</taxon>
    </lineage>
</organism>
<evidence type="ECO:0000313" key="4">
    <source>
        <dbReference type="Proteomes" id="UP001165085"/>
    </source>
</evidence>
<proteinExistence type="predicted"/>
<keyword evidence="2" id="KW-0732">Signal</keyword>
<accession>A0A9W7A8F3</accession>
<dbReference type="Proteomes" id="UP001165085">
    <property type="component" value="Unassembled WGS sequence"/>
</dbReference>
<dbReference type="PANTHER" id="PTHR16950">
    <property type="entry name" value="ZINC TRANSPORTER SLC39A7 HISTIDINE-RICH MEMBRANE PROTEIN KE4"/>
    <property type="match status" value="1"/>
</dbReference>
<dbReference type="AlphaFoldDB" id="A0A9W7A8F3"/>
<protein>
    <submittedName>
        <fullName evidence="3">Uncharacterized protein</fullName>
    </submittedName>
</protein>
<dbReference type="PANTHER" id="PTHR16950:SF16">
    <property type="entry name" value="ZINC TRANSPORTER ZIP13"/>
    <property type="match status" value="1"/>
</dbReference>
<reference evidence="4" key="1">
    <citation type="journal article" date="2023" name="Commun. Biol.">
        <title>Genome analysis of Parmales, the sister group of diatoms, reveals the evolutionary specialization of diatoms from phago-mixotrophs to photoautotrophs.</title>
        <authorList>
            <person name="Ban H."/>
            <person name="Sato S."/>
            <person name="Yoshikawa S."/>
            <person name="Yamada K."/>
            <person name="Nakamura Y."/>
            <person name="Ichinomiya M."/>
            <person name="Sato N."/>
            <person name="Blanc-Mathieu R."/>
            <person name="Endo H."/>
            <person name="Kuwata A."/>
            <person name="Ogata H."/>
        </authorList>
    </citation>
    <scope>NUCLEOTIDE SEQUENCE [LARGE SCALE GENOMIC DNA]</scope>
    <source>
        <strain evidence="4">NIES 3701</strain>
    </source>
</reference>
<feature type="transmembrane region" description="Helical" evidence="1">
    <location>
        <begin position="498"/>
        <end position="515"/>
    </location>
</feature>